<dbReference type="GO" id="GO:0005524">
    <property type="term" value="F:ATP binding"/>
    <property type="evidence" value="ECO:0007669"/>
    <property type="project" value="UniProtKB-KW"/>
</dbReference>
<dbReference type="AlphaFoldDB" id="B7GJA4"/>
<dbReference type="eggNOG" id="COG2251">
    <property type="taxonomic scope" value="Bacteria"/>
</dbReference>
<dbReference type="Proteomes" id="UP000000742">
    <property type="component" value="Chromosome"/>
</dbReference>
<dbReference type="GO" id="GO:0043139">
    <property type="term" value="F:5'-3' DNA helicase activity"/>
    <property type="evidence" value="ECO:0007669"/>
    <property type="project" value="TreeGrafter"/>
</dbReference>
<keyword evidence="4" id="KW-0067">ATP-binding</keyword>
<dbReference type="Pfam" id="PF13245">
    <property type="entry name" value="AAA_19"/>
    <property type="match status" value="1"/>
</dbReference>
<keyword evidence="1" id="KW-0547">Nucleotide-binding</keyword>
<evidence type="ECO:0000256" key="3">
    <source>
        <dbReference type="ARBA" id="ARBA00022806"/>
    </source>
</evidence>
<dbReference type="Gene3D" id="3.40.50.300">
    <property type="entry name" value="P-loop containing nucleotide triphosphate hydrolases"/>
    <property type="match status" value="2"/>
</dbReference>
<feature type="domain" description="DNA2/NAM7 helicase-like C-terminal" evidence="6">
    <location>
        <begin position="981"/>
        <end position="1193"/>
    </location>
</feature>
<keyword evidence="2" id="KW-0378">Hydrolase</keyword>
<evidence type="ECO:0000256" key="2">
    <source>
        <dbReference type="ARBA" id="ARBA00022801"/>
    </source>
</evidence>
<evidence type="ECO:0000313" key="8">
    <source>
        <dbReference type="Proteomes" id="UP000000742"/>
    </source>
</evidence>
<dbReference type="InterPro" id="IPR041679">
    <property type="entry name" value="DNA2/NAM7-like_C"/>
</dbReference>
<dbReference type="CDD" id="cd17934">
    <property type="entry name" value="DEXXQc_Upf1-like"/>
    <property type="match status" value="1"/>
</dbReference>
<name>B7GJA4_ANOFW</name>
<evidence type="ECO:0000256" key="5">
    <source>
        <dbReference type="SAM" id="Coils"/>
    </source>
</evidence>
<dbReference type="GO" id="GO:0016787">
    <property type="term" value="F:hydrolase activity"/>
    <property type="evidence" value="ECO:0007669"/>
    <property type="project" value="UniProtKB-KW"/>
</dbReference>
<dbReference type="HOGENOM" id="CLU_004861_1_0_9"/>
<dbReference type="SUPFAM" id="SSF52540">
    <property type="entry name" value="P-loop containing nucleoside triphosphate hydrolases"/>
    <property type="match status" value="1"/>
</dbReference>
<evidence type="ECO:0000313" key="7">
    <source>
        <dbReference type="EMBL" id="ACJ33552.1"/>
    </source>
</evidence>
<reference evidence="7 8" key="1">
    <citation type="journal article" date="2008" name="Genome Biol.">
        <title>Encapsulated in silica: genome, proteome and physiology of the thermophilic bacterium Anoxybacillus flavithermus WK1.</title>
        <authorList>
            <person name="Saw J.H."/>
            <person name="Mountain B.W."/>
            <person name="Feng L."/>
            <person name="Omelchenko M.V."/>
            <person name="Hou S."/>
            <person name="Saito J.A."/>
            <person name="Stott M.B."/>
            <person name="Li D."/>
            <person name="Zhao G."/>
            <person name="Wu J."/>
            <person name="Galperin M.Y."/>
            <person name="Koonin E.V."/>
            <person name="Makarova K.S."/>
            <person name="Wolf Y.I."/>
            <person name="Rigden D.J."/>
            <person name="Dunfield P.F."/>
            <person name="Wang L."/>
            <person name="Alam M."/>
        </authorList>
    </citation>
    <scope>NUCLEOTIDE SEQUENCE [LARGE SCALE GENOMIC DNA]</scope>
    <source>
        <strain evidence="8">DSM 21510 / WK1</strain>
    </source>
</reference>
<evidence type="ECO:0000256" key="1">
    <source>
        <dbReference type="ARBA" id="ARBA00022741"/>
    </source>
</evidence>
<accession>B7GJA4</accession>
<dbReference type="EMBL" id="CP000922">
    <property type="protein sequence ID" value="ACJ33552.1"/>
    <property type="molecule type" value="Genomic_DNA"/>
</dbReference>
<protein>
    <submittedName>
        <fullName evidence="7">Superfamily I DNA/RNA helicase</fullName>
    </submittedName>
</protein>
<evidence type="ECO:0000259" key="6">
    <source>
        <dbReference type="Pfam" id="PF13087"/>
    </source>
</evidence>
<dbReference type="Gene3D" id="3.90.320.10">
    <property type="match status" value="1"/>
</dbReference>
<dbReference type="CDD" id="cd18808">
    <property type="entry name" value="SF1_C_Upf1"/>
    <property type="match status" value="1"/>
</dbReference>
<dbReference type="PANTHER" id="PTHR43788:SF8">
    <property type="entry name" value="DNA-BINDING PROTEIN SMUBP-2"/>
    <property type="match status" value="1"/>
</dbReference>
<dbReference type="STRING" id="491915.Aflv_1176"/>
<dbReference type="InterPro" id="IPR047187">
    <property type="entry name" value="SF1_C_Upf1"/>
</dbReference>
<feature type="coiled-coil region" evidence="5">
    <location>
        <begin position="296"/>
        <end position="323"/>
    </location>
</feature>
<sequence>MLYMINVSPSKIASYFYHECERNFYFHSLSKDLRRNLDVPQELFEQQSINSTVLKGGIDWEETVISKYLDGQVKLGNQSNSASLSQCYLDVEEVVAELKQPSKRYIYQPSIVVPSRFYEKYGIQSKKIRFTVCRPDLIECIFTEEGLQFRIIDIKSSEVLKISHKIQTALYALILASFLEEHGIDGRVDLKETGIWMYGSEIPQYTNIENLLPHLEHFLAVQLQEIVEKSFDDLFWHLDYRCEWCNFYDYCVEKAKAESHVSLIPYLSSHASKFIREQNLPQTIEEFSEFIQSGENKQLLLQSAGLKKRVMRLETQLKAIMNEEVIPYNSFATDMPKGENIRIILTAQRDQVSGKIFAASIYRYGGKDIFEKGIESSHFIATTMEECEIIGKQFVDALYDMLRKIHDYNANKEWNLQKSVQAYVTDNYEWENILLILNDLLLSEQYKEKAVHLLFYFHSDLLSSANEHPEDMIPFPIVVLTTVVSRLFALPAHIAYRLEDLSAYIASHSDSPFLFKAKDYFSFKLTNVMKADLLHQIWENGEVEKIEWVKSELNRRLWLANSVINGIRALAKDKSGNSLLVAWPEKFHFPSMDEYKHPLVSKLAFMTRYETLLNYLEIRQQRALPLEERLENGTTLYLTYLGSYRFRLNNVQVAQEIDEKASWILTEKSYEGELTQNTFYDYKYRNVWYEPKNANLYFTKIEEINRNGQNVELKLDISRLHRFELVEGNDYLLSLRYTDGISSRVLKTLKKLDDESHRILGLLNQPTNYSKKFKKKWDVNEVKAMLRSSGLTRSQRKAFARFLNHTLTLVWGPPGTGKTHFIASALLLLMRIYEKMGRKLNILISGFTHAAIENCLQKVREMNKEGNINLAKLGTIQTEKAKGIDEVLDNDLEQWLASDQHSILGATLYSIQRVYDKRKIEEDFDVVVLDEASQVRVADSLLALSHVKNVGRLLIVGDHFQLPPIIKGKYKVSEGEPFIFESIFRLLFEEDKEKQFTCQLTDNFRMNEVLCRYPAKMIYGPQYTAFDKKIATQTLKLNNESTIDEWIQTIIDPNYPLTVCVYDGIRGTQENEREAQWVAKITKVLRERLLDDNGELYEDNTCGDKKFWNKGVFIISPHHAQIRAIRRSLENEGLRPEFFVGTVDKMQGQEADVAIISYGVSDPELAIMEGEFIYSLNRLNVSLTRAKKKTIIFLSRQLMSPALQVISNDEYNEGVNLMINLEKYSMENGEEVTFEIDGGTLNVYRVGE</sequence>
<dbReference type="Pfam" id="PF13087">
    <property type="entry name" value="AAA_12"/>
    <property type="match status" value="1"/>
</dbReference>
<keyword evidence="5" id="KW-0175">Coiled coil</keyword>
<dbReference type="KEGG" id="afl:Aflv_1176"/>
<organism evidence="7 8">
    <name type="scientific">Anoxybacillus flavithermus (strain DSM 21510 / WK1)</name>
    <dbReference type="NCBI Taxonomy" id="491915"/>
    <lineage>
        <taxon>Bacteria</taxon>
        <taxon>Bacillati</taxon>
        <taxon>Bacillota</taxon>
        <taxon>Bacilli</taxon>
        <taxon>Bacillales</taxon>
        <taxon>Anoxybacillaceae</taxon>
        <taxon>Anoxybacillus</taxon>
    </lineage>
</organism>
<keyword evidence="3 7" id="KW-0347">Helicase</keyword>
<dbReference type="InterPro" id="IPR011604">
    <property type="entry name" value="PDDEXK-like_dom_sf"/>
</dbReference>
<dbReference type="eggNOG" id="COG1112">
    <property type="taxonomic scope" value="Bacteria"/>
</dbReference>
<dbReference type="InterPro" id="IPR027417">
    <property type="entry name" value="P-loop_NTPase"/>
</dbReference>
<evidence type="ECO:0000256" key="4">
    <source>
        <dbReference type="ARBA" id="ARBA00022840"/>
    </source>
</evidence>
<proteinExistence type="predicted"/>
<dbReference type="PANTHER" id="PTHR43788">
    <property type="entry name" value="DNA2/NAM7 HELICASE FAMILY MEMBER"/>
    <property type="match status" value="1"/>
</dbReference>
<dbReference type="InterPro" id="IPR050534">
    <property type="entry name" value="Coronavir_polyprotein_1ab"/>
</dbReference>
<gene>
    <name evidence="7" type="ordered locus">Aflv_1176</name>
</gene>